<organism evidence="2">
    <name type="scientific">Naesiotus nux</name>
    <name type="common">Galapagos land snail</name>
    <name type="synonym">Bulimus nux</name>
    <dbReference type="NCBI Taxonomy" id="1755238"/>
    <lineage>
        <taxon>Eukaryota</taxon>
        <taxon>Metazoa</taxon>
        <taxon>Spiralia</taxon>
        <taxon>Lophotrochozoa</taxon>
        <taxon>Mollusca</taxon>
        <taxon>Gastropoda</taxon>
        <taxon>Heterobranchia</taxon>
        <taxon>Euthyneura</taxon>
        <taxon>Panpulmonata</taxon>
        <taxon>Eupulmonata</taxon>
        <taxon>Stylommatophora</taxon>
        <taxon>Helicina</taxon>
        <taxon>Orthalicoidea</taxon>
        <taxon>Orthalicidae</taxon>
        <taxon>Naesiotus</taxon>
    </lineage>
</organism>
<gene>
    <name evidence="2" type="primary">nad6</name>
</gene>
<sequence>MNYILETMVCFIIMCSLLMSSVVNPLSMGLLMLLSATFSVFYISCSLYSWYAYILFLVFIGGLMVLLIYMCMLSSNLIVKISLRNLVLSSSFSISLVIIFNELIGVMELKNFLWSSSMISGLSVTSNLILLMGLILYFMFLGMVHIAFSSKSSVKIHND</sequence>
<keyword evidence="1" id="KW-1133">Transmembrane helix</keyword>
<feature type="transmembrane region" description="Helical" evidence="1">
    <location>
        <begin position="85"/>
        <end position="107"/>
    </location>
</feature>
<evidence type="ECO:0000313" key="2">
    <source>
        <dbReference type="EMBL" id="ALO20557.1"/>
    </source>
</evidence>
<accession>A0A0S2IAS5</accession>
<keyword evidence="2" id="KW-0496">Mitochondrion</keyword>
<reference evidence="2" key="1">
    <citation type="journal article" date="2016" name="Genome Announc.">
        <title>Mitochondrial Genome Sequence of the Galapagos Endemic Land Snail Naesiotus nux.</title>
        <authorList>
            <person name="Hunter S.S."/>
            <person name="Settles M.L."/>
            <person name="New D.D."/>
            <person name="Parent C.E."/>
            <person name="Gerritsen A.T."/>
        </authorList>
    </citation>
    <scope>NUCLEOTIDE SEQUENCE</scope>
</reference>
<protein>
    <submittedName>
        <fullName evidence="2">NADH dehydrogenase subunit 6</fullName>
    </submittedName>
</protein>
<proteinExistence type="predicted"/>
<feature type="transmembrane region" description="Helical" evidence="1">
    <location>
        <begin position="12"/>
        <end position="44"/>
    </location>
</feature>
<dbReference type="AlphaFoldDB" id="A0A0S2IAS5"/>
<evidence type="ECO:0000256" key="1">
    <source>
        <dbReference type="SAM" id="Phobius"/>
    </source>
</evidence>
<keyword evidence="1" id="KW-0812">Transmembrane</keyword>
<name>A0A0S2IAS5_NAENU</name>
<feature type="transmembrane region" description="Helical" evidence="1">
    <location>
        <begin position="127"/>
        <end position="148"/>
    </location>
</feature>
<keyword evidence="1" id="KW-0472">Membrane</keyword>
<geneLocation type="mitochondrion" evidence="2"/>
<feature type="transmembrane region" description="Helical" evidence="1">
    <location>
        <begin position="50"/>
        <end position="73"/>
    </location>
</feature>
<dbReference type="EMBL" id="KT821554">
    <property type="protein sequence ID" value="ALO20557.1"/>
    <property type="molecule type" value="Genomic_DNA"/>
</dbReference>